<reference evidence="1 2" key="1">
    <citation type="submission" date="2018-11" db="EMBL/GenBank/DDBJ databases">
        <authorList>
            <consortium name="Pathogen Informatics"/>
        </authorList>
    </citation>
    <scope>NUCLEOTIDE SEQUENCE [LARGE SCALE GENOMIC DNA]</scope>
    <source>
        <strain>Denwood</strain>
        <strain evidence="2">Zambia</strain>
    </source>
</reference>
<dbReference type="EMBL" id="UZAL01034442">
    <property type="protein sequence ID" value="VDP65369.1"/>
    <property type="molecule type" value="Genomic_DNA"/>
</dbReference>
<evidence type="ECO:0000313" key="1">
    <source>
        <dbReference type="EMBL" id="VDP65369.1"/>
    </source>
</evidence>
<proteinExistence type="predicted"/>
<dbReference type="AlphaFoldDB" id="A0A3P8J9Y8"/>
<keyword evidence="2" id="KW-1185">Reference proteome</keyword>
<accession>A0A3P8J9Y8</accession>
<evidence type="ECO:0000313" key="2">
    <source>
        <dbReference type="Proteomes" id="UP000269396"/>
    </source>
</evidence>
<name>A0A3P8J9Y8_9TREM</name>
<protein>
    <submittedName>
        <fullName evidence="1">Uncharacterized protein</fullName>
    </submittedName>
</protein>
<organism evidence="1 2">
    <name type="scientific">Schistosoma mattheei</name>
    <dbReference type="NCBI Taxonomy" id="31246"/>
    <lineage>
        <taxon>Eukaryota</taxon>
        <taxon>Metazoa</taxon>
        <taxon>Spiralia</taxon>
        <taxon>Lophotrochozoa</taxon>
        <taxon>Platyhelminthes</taxon>
        <taxon>Trematoda</taxon>
        <taxon>Digenea</taxon>
        <taxon>Strigeidida</taxon>
        <taxon>Schistosomatoidea</taxon>
        <taxon>Schistosomatidae</taxon>
        <taxon>Schistosoma</taxon>
    </lineage>
</organism>
<dbReference type="Proteomes" id="UP000269396">
    <property type="component" value="Unassembled WGS sequence"/>
</dbReference>
<sequence>MGYSLGLFESLGSILDFKNCIIILFNCSSIFSAKVKFLSANCFKWSGYAGGSNGHSSSSELGNITSELFVKPLFQVLVLAY</sequence>
<gene>
    <name evidence="1" type="ORF">SMTD_LOCUS14265</name>
</gene>